<dbReference type="InterPro" id="IPR011990">
    <property type="entry name" value="TPR-like_helical_dom_sf"/>
</dbReference>
<dbReference type="Pfam" id="PF13432">
    <property type="entry name" value="TPR_16"/>
    <property type="match status" value="1"/>
</dbReference>
<feature type="repeat" description="TPR" evidence="3">
    <location>
        <begin position="84"/>
        <end position="117"/>
    </location>
</feature>
<gene>
    <name evidence="4" type="ORF">E5163_16165</name>
</gene>
<feature type="repeat" description="TPR" evidence="3">
    <location>
        <begin position="186"/>
        <end position="219"/>
    </location>
</feature>
<dbReference type="InterPro" id="IPR052346">
    <property type="entry name" value="O-mannosyl-transferase_TMTC"/>
</dbReference>
<evidence type="ECO:0000256" key="1">
    <source>
        <dbReference type="ARBA" id="ARBA00022737"/>
    </source>
</evidence>
<dbReference type="EMBL" id="SRXW01000007">
    <property type="protein sequence ID" value="TGY87247.1"/>
    <property type="molecule type" value="Genomic_DNA"/>
</dbReference>
<organism evidence="4 5">
    <name type="scientific">Marinicauda algicola</name>
    <dbReference type="NCBI Taxonomy" id="2029849"/>
    <lineage>
        <taxon>Bacteria</taxon>
        <taxon>Pseudomonadati</taxon>
        <taxon>Pseudomonadota</taxon>
        <taxon>Alphaproteobacteria</taxon>
        <taxon>Maricaulales</taxon>
        <taxon>Maricaulaceae</taxon>
        <taxon>Marinicauda</taxon>
    </lineage>
</organism>
<sequence>MTALIDLNAELAAGAELQKNAAKGAASVATKANLEKVLAQAPADQAPPKLAGLLKRAVRMIDQKGPAEGARIALKALDLAPEHPLSNHVMALCLERLGRLSKSLEFYERAWRLDPKNPEIYQNLGMVAWKLDMLDAAEKFIRLFAQMAPDSAAAAINLSGVLRDQGKFSDAIELLRAAIYRAPDNAELWNSLGTVLLEAGDPEQAATFYLEALRLKEGFSRAHHNLAYTLELRGDVEGAVEHFKKALENPQSETDRITMEHGLALTTLALGKLEEGWQRYAIRLNPQFEASTFFQYGGKMWDGADPAALAGKTVLVSGEQGLGDEIMFAQMLPDIIEAVGPDGEVRLATERRLVALMQRSFPQVKVACHYTVSREGREFRFAPDLTKDGKVDLWFPIANACRSFRTRFEDFAEGAFLTADEELVEQFRAQLAGFGPGLKVGLLWKSLKMTAKRTKFFSGFEAWKPVLTLPGIEFVNLQYGEVAAELARAKTEFGVTIHQPEGLDLKDDLDHVAALGTACDLVVGPMNATINLTAASGGRAIVIQNQRRTWVNMGQDRLPWYPQIEVVYSDAFGNWGSLMDSLAARLSREARSAAA</sequence>
<keyword evidence="5" id="KW-1185">Reference proteome</keyword>
<reference evidence="4 5" key="1">
    <citation type="journal article" date="2017" name="Int. J. Syst. Evol. Microbiol.">
        <title>Marinicauda algicola sp. nov., isolated from a marine red alga Rhodosorus marinus.</title>
        <authorList>
            <person name="Jeong S.E."/>
            <person name="Jeon S.H."/>
            <person name="Chun B.H."/>
            <person name="Kim D.W."/>
            <person name="Jeon C.O."/>
        </authorList>
    </citation>
    <scope>NUCLEOTIDE SEQUENCE [LARGE SCALE GENOMIC DNA]</scope>
    <source>
        <strain evidence="4 5">JCM 31718</strain>
    </source>
</reference>
<dbReference type="PANTHER" id="PTHR44227">
    <property type="match status" value="1"/>
</dbReference>
<keyword evidence="2 3" id="KW-0802">TPR repeat</keyword>
<feature type="repeat" description="TPR" evidence="3">
    <location>
        <begin position="220"/>
        <end position="253"/>
    </location>
</feature>
<dbReference type="Gene3D" id="1.25.40.10">
    <property type="entry name" value="Tetratricopeptide repeat domain"/>
    <property type="match status" value="2"/>
</dbReference>
<dbReference type="SMART" id="SM00028">
    <property type="entry name" value="TPR"/>
    <property type="match status" value="5"/>
</dbReference>
<name>A0A4S2GVY0_9PROT</name>
<proteinExistence type="predicted"/>
<evidence type="ECO:0000313" key="5">
    <source>
        <dbReference type="Proteomes" id="UP000308054"/>
    </source>
</evidence>
<dbReference type="InterPro" id="IPR019734">
    <property type="entry name" value="TPR_rpt"/>
</dbReference>
<dbReference type="Pfam" id="PF13181">
    <property type="entry name" value="TPR_8"/>
    <property type="match status" value="3"/>
</dbReference>
<dbReference type="OrthoDB" id="6193797at2"/>
<comment type="caution">
    <text evidence="4">The sequence shown here is derived from an EMBL/GenBank/DDBJ whole genome shotgun (WGS) entry which is preliminary data.</text>
</comment>
<feature type="repeat" description="TPR" evidence="3">
    <location>
        <begin position="152"/>
        <end position="185"/>
    </location>
</feature>
<dbReference type="PROSITE" id="PS50005">
    <property type="entry name" value="TPR"/>
    <property type="match status" value="4"/>
</dbReference>
<evidence type="ECO:0000313" key="4">
    <source>
        <dbReference type="EMBL" id="TGY87247.1"/>
    </source>
</evidence>
<dbReference type="AlphaFoldDB" id="A0A4S2GVY0"/>
<evidence type="ECO:0000256" key="3">
    <source>
        <dbReference type="PROSITE-ProRule" id="PRU00339"/>
    </source>
</evidence>
<dbReference type="SUPFAM" id="SSF53756">
    <property type="entry name" value="UDP-Glycosyltransferase/glycogen phosphorylase"/>
    <property type="match status" value="1"/>
</dbReference>
<keyword evidence="1" id="KW-0677">Repeat</keyword>
<evidence type="ECO:0000256" key="2">
    <source>
        <dbReference type="ARBA" id="ARBA00022803"/>
    </source>
</evidence>
<dbReference type="Proteomes" id="UP000308054">
    <property type="component" value="Unassembled WGS sequence"/>
</dbReference>
<protein>
    <submittedName>
        <fullName evidence="4">Tetratricopeptide repeat protein</fullName>
    </submittedName>
</protein>
<dbReference type="RefSeq" id="WP_135997551.1">
    <property type="nucleotide sequence ID" value="NZ_CP071057.1"/>
</dbReference>
<dbReference type="SUPFAM" id="SSF48452">
    <property type="entry name" value="TPR-like"/>
    <property type="match status" value="1"/>
</dbReference>
<dbReference type="PANTHER" id="PTHR44227:SF3">
    <property type="entry name" value="PROTEIN O-MANNOSYL-TRANSFERASE TMTC4"/>
    <property type="match status" value="1"/>
</dbReference>
<accession>A0A4S2GVY0</accession>